<evidence type="ECO:0000313" key="6">
    <source>
        <dbReference type="EMBL" id="QCP13877.1"/>
    </source>
</evidence>
<organism evidence="6 7">
    <name type="scientific">Pseudoduganella umbonata</name>
    <dbReference type="NCBI Taxonomy" id="864828"/>
    <lineage>
        <taxon>Bacteria</taxon>
        <taxon>Pseudomonadati</taxon>
        <taxon>Pseudomonadota</taxon>
        <taxon>Betaproteobacteria</taxon>
        <taxon>Burkholderiales</taxon>
        <taxon>Oxalobacteraceae</taxon>
        <taxon>Telluria group</taxon>
        <taxon>Pseudoduganella</taxon>
    </lineage>
</organism>
<dbReference type="PANTHER" id="PTHR12526:SF640">
    <property type="entry name" value="COLANIC ACID BIOSYNTHESIS GLYCOSYLTRANSFERASE WCAL-RELATED"/>
    <property type="match status" value="1"/>
</dbReference>
<sequence length="360" mass="38202">MDERTMVKAAKVIMMGTSPEAKGGIATVVAVLQRAGFFELNDARYIVTHAQVSGVRKLGVAIGAVVQLVKGCSGAQRPCVHVHAASGVSFYRKSVLLALARAFGCKTVFHLHGAEFNKFATVGSGPLARRWIHHTLHKSSAVVTLSESWAGFLHEFAPGANVRVIPNSVHLPAVTGRQPERANILFLGRAGQRKGTFDLLQAVKILSATIPEVRLVIGGDGDLAAVARAVEELGIGKHVEIAGWIGAEEKARRVEKATLFCLPSYDEGLPMAMLEAMAAGLPVVVTPVGGIPEAITNGDNGMLVPPGQPVALAAALAEVIRNDDLRARLGERARHTIETRFGTAVVLDKLGRLYRDLGCS</sequence>
<evidence type="ECO:0000256" key="3">
    <source>
        <dbReference type="ARBA" id="ARBA00022679"/>
    </source>
</evidence>
<evidence type="ECO:0000256" key="2">
    <source>
        <dbReference type="ARBA" id="ARBA00022676"/>
    </source>
</evidence>
<proteinExistence type="inferred from homology"/>
<evidence type="ECO:0000256" key="1">
    <source>
        <dbReference type="ARBA" id="ARBA00009481"/>
    </source>
</evidence>
<dbReference type="Proteomes" id="UP000298763">
    <property type="component" value="Chromosome"/>
</dbReference>
<dbReference type="InterPro" id="IPR028098">
    <property type="entry name" value="Glyco_trans_4-like_N"/>
</dbReference>
<accession>A0ABX5UUE5</accession>
<reference evidence="6 7" key="1">
    <citation type="submission" date="2019-05" db="EMBL/GenBank/DDBJ databases">
        <title>Draft Genome Sequences of Six Type Strains of the Genus Massilia.</title>
        <authorList>
            <person name="Miess H."/>
            <person name="Frediansyhah A."/>
            <person name="Gross H."/>
        </authorList>
    </citation>
    <scope>NUCLEOTIDE SEQUENCE [LARGE SCALE GENOMIC DNA]</scope>
    <source>
        <strain evidence="6 7">DSMZ 26121</strain>
    </source>
</reference>
<evidence type="ECO:0000313" key="7">
    <source>
        <dbReference type="Proteomes" id="UP000298763"/>
    </source>
</evidence>
<comment type="similarity">
    <text evidence="1">Belongs to the glycosyltransferase group 1 family. Glycosyltransferase 4 subfamily.</text>
</comment>
<feature type="domain" description="Glycosyltransferase subfamily 4-like N-terminal" evidence="5">
    <location>
        <begin position="82"/>
        <end position="170"/>
    </location>
</feature>
<dbReference type="Pfam" id="PF13439">
    <property type="entry name" value="Glyco_transf_4"/>
    <property type="match status" value="1"/>
</dbReference>
<keyword evidence="2" id="KW-0328">Glycosyltransferase</keyword>
<evidence type="ECO:0000259" key="5">
    <source>
        <dbReference type="Pfam" id="PF13439"/>
    </source>
</evidence>
<dbReference type="Pfam" id="PF00534">
    <property type="entry name" value="Glycos_transf_1"/>
    <property type="match status" value="1"/>
</dbReference>
<dbReference type="Gene3D" id="3.40.50.2000">
    <property type="entry name" value="Glycogen Phosphorylase B"/>
    <property type="match status" value="2"/>
</dbReference>
<evidence type="ECO:0000259" key="4">
    <source>
        <dbReference type="Pfam" id="PF00534"/>
    </source>
</evidence>
<keyword evidence="3" id="KW-0808">Transferase</keyword>
<gene>
    <name evidence="6" type="ORF">FCL38_28195</name>
</gene>
<dbReference type="PANTHER" id="PTHR12526">
    <property type="entry name" value="GLYCOSYLTRANSFERASE"/>
    <property type="match status" value="1"/>
</dbReference>
<feature type="domain" description="Glycosyl transferase family 1" evidence="4">
    <location>
        <begin position="175"/>
        <end position="335"/>
    </location>
</feature>
<dbReference type="CDD" id="cd03801">
    <property type="entry name" value="GT4_PimA-like"/>
    <property type="match status" value="1"/>
</dbReference>
<keyword evidence="7" id="KW-1185">Reference proteome</keyword>
<dbReference type="InterPro" id="IPR001296">
    <property type="entry name" value="Glyco_trans_1"/>
</dbReference>
<protein>
    <submittedName>
        <fullName evidence="6">Glycosyltransferase family 4 protein</fullName>
    </submittedName>
</protein>
<dbReference type="SUPFAM" id="SSF53756">
    <property type="entry name" value="UDP-Glycosyltransferase/glycogen phosphorylase"/>
    <property type="match status" value="1"/>
</dbReference>
<name>A0ABX5UUE5_9BURK</name>
<dbReference type="EMBL" id="CP040017">
    <property type="protein sequence ID" value="QCP13877.1"/>
    <property type="molecule type" value="Genomic_DNA"/>
</dbReference>